<protein>
    <submittedName>
        <fullName evidence="2">Uncharacterized protein</fullName>
    </submittedName>
</protein>
<feature type="compositionally biased region" description="Basic and acidic residues" evidence="1">
    <location>
        <begin position="720"/>
        <end position="730"/>
    </location>
</feature>
<feature type="region of interest" description="Disordered" evidence="1">
    <location>
        <begin position="614"/>
        <end position="646"/>
    </location>
</feature>
<evidence type="ECO:0000256" key="1">
    <source>
        <dbReference type="SAM" id="MobiDB-lite"/>
    </source>
</evidence>
<comment type="caution">
    <text evidence="2">The sequence shown here is derived from an EMBL/GenBank/DDBJ whole genome shotgun (WGS) entry which is preliminary data.</text>
</comment>
<evidence type="ECO:0000313" key="2">
    <source>
        <dbReference type="EMBL" id="KAL1792381.1"/>
    </source>
</evidence>
<evidence type="ECO:0000313" key="3">
    <source>
        <dbReference type="Proteomes" id="UP001578633"/>
    </source>
</evidence>
<keyword evidence="3" id="KW-1185">Reference proteome</keyword>
<dbReference type="Proteomes" id="UP001578633">
    <property type="component" value="Chromosome 9"/>
</dbReference>
<dbReference type="GeneID" id="96089210"/>
<organism evidence="2 3">
    <name type="scientific">Alternaria dauci</name>
    <dbReference type="NCBI Taxonomy" id="48095"/>
    <lineage>
        <taxon>Eukaryota</taxon>
        <taxon>Fungi</taxon>
        <taxon>Dikarya</taxon>
        <taxon>Ascomycota</taxon>
        <taxon>Pezizomycotina</taxon>
        <taxon>Dothideomycetes</taxon>
        <taxon>Pleosporomycetidae</taxon>
        <taxon>Pleosporales</taxon>
        <taxon>Pleosporineae</taxon>
        <taxon>Pleosporaceae</taxon>
        <taxon>Alternaria</taxon>
        <taxon>Alternaria sect. Porri</taxon>
    </lineage>
</organism>
<accession>A0ABR3U9T2</accession>
<proteinExistence type="predicted"/>
<sequence>MSLGGTQDLREVDGDIVGLCSSSDSDDSHVDLNTELTCIDRVTKDLNIVDGYRPTWTCKEAFRELYQNWRDGISRSFSLDQSQFRPTYTENLNGKKGSIIIDARHPDTSELLGFIHFKSDTDGYCVGGLKIVNFKATLKYRDLGTGSTTKASDKEQTGQHGDGMKISALVYRRSNYNVCYESGGFKWRFLYRKGSLACSLSRINTKSLETKKRKAKDQPRTHVAHPWEDVCLVIAAPGKTRNIMGFKGKTQRLHIDDFRSWITVTIDINPPKNIVRTVYGDLIRDKRYRAHMYLRGLLLPGGGTTRDNYTCGYNFVQGSTNSDREALSFAAEESESISAIWSAAIQDDTSDDSELVSHYTSLLLKSINNKGDVSMQKHGRADELMPGDIARKVWAKMLTLNKDAEGRTAFYYPAGKDKDDAHIIKQSLRKNPVSIHPDLWRILKSYYLCSTPRDELFRRFKSATPVDIPSNSFAKHVSKMLECLLMSSPLTKDMKLKFVDGEHLDIYACFTTEWSIHSKWLSWEGAHDQTFCEENQPAESGPFTCDHAVLQLWNIIISQLTATGNYPQVSTKEHWLKSMAMTRLSQMPRSVECNPTQKKGISARCVGDASFGPLNISNSDDETEDNNSLYRKPSSSPPPAPRSSNLQQICSKSTQADLTTWPKKETYVIGTEVEHKSLDWGGSFPGSHDFYRARDQPDQKVFVLKPKVIVGKSGHKRMHSGADDRVDAKKSRSSATVIPRRTVGCGMSDSGLESEEDVSSEIAFGPPSC</sequence>
<gene>
    <name evidence="2" type="ORF">ACET3X_008888</name>
</gene>
<name>A0ABR3U9T2_9PLEO</name>
<feature type="region of interest" description="Disordered" evidence="1">
    <location>
        <begin position="713"/>
        <end position="769"/>
    </location>
</feature>
<dbReference type="RefSeq" id="XP_069302965.1">
    <property type="nucleotide sequence ID" value="XM_069455022.1"/>
</dbReference>
<reference evidence="2 3" key="1">
    <citation type="submission" date="2024-09" db="EMBL/GenBank/DDBJ databases">
        <title>T2T genomes of carrot and Alternaria dauci and their utility for understanding host-pathogen interaction during carrot leaf blight disease.</title>
        <authorList>
            <person name="Liu W."/>
            <person name="Xu S."/>
            <person name="Ou C."/>
            <person name="Liu X."/>
            <person name="Zhuang F."/>
            <person name="Deng X.W."/>
        </authorList>
    </citation>
    <scope>NUCLEOTIDE SEQUENCE [LARGE SCALE GENOMIC DNA]</scope>
    <source>
        <strain evidence="2 3">A2016</strain>
    </source>
</reference>
<dbReference type="EMBL" id="JBHGVX010000009">
    <property type="protein sequence ID" value="KAL1792381.1"/>
    <property type="molecule type" value="Genomic_DNA"/>
</dbReference>